<evidence type="ECO:0000313" key="2">
    <source>
        <dbReference type="Proteomes" id="UP000070168"/>
    </source>
</evidence>
<dbReference type="OMA" id="AVHSANC"/>
<protein>
    <submittedName>
        <fullName evidence="1">Uncharacterized protein</fullName>
    </submittedName>
</protein>
<dbReference type="OrthoDB" id="4366187at2759"/>
<dbReference type="RefSeq" id="XP_040652494.1">
    <property type="nucleotide sequence ID" value="XM_040788722.1"/>
</dbReference>
<dbReference type="Proteomes" id="UP000070168">
    <property type="component" value="Unassembled WGS sequence"/>
</dbReference>
<dbReference type="EMBL" id="LHQR01000014">
    <property type="protein sequence ID" value="KXG53959.1"/>
    <property type="molecule type" value="Genomic_DNA"/>
</dbReference>
<keyword evidence="2" id="KW-1185">Reference proteome</keyword>
<organism evidence="1 2">
    <name type="scientific">Penicillium patulum</name>
    <name type="common">Penicillium griseofulvum</name>
    <dbReference type="NCBI Taxonomy" id="5078"/>
    <lineage>
        <taxon>Eukaryota</taxon>
        <taxon>Fungi</taxon>
        <taxon>Dikarya</taxon>
        <taxon>Ascomycota</taxon>
        <taxon>Pezizomycotina</taxon>
        <taxon>Eurotiomycetes</taxon>
        <taxon>Eurotiomycetidae</taxon>
        <taxon>Eurotiales</taxon>
        <taxon>Aspergillaceae</taxon>
        <taxon>Penicillium</taxon>
    </lineage>
</organism>
<accession>A0A135LYA7</accession>
<proteinExistence type="predicted"/>
<sequence length="229" mass="26811">MAEVRIFVWSTADERCLAPELRQAVDDLKAAVHSANCCLTTFRFLDSFPHLSTQHPEIQKAVEKVARLAQDQEENTNQAVQKAQRTFEALSPEHQHGLMQYYGEDLRFYLEITIPLGLSHTPTPLKEFQVLLFDIENYHRALARVRGVEANIADIFFGLPSIQRLMRENRDEELRLLELRSSAEVQLRRQFFALNREHQDMLWLWYQDFMGISGIQRDDNAQYPYSIRT</sequence>
<evidence type="ECO:0000313" key="1">
    <source>
        <dbReference type="EMBL" id="KXG53959.1"/>
    </source>
</evidence>
<name>A0A135LYA7_PENPA</name>
<gene>
    <name evidence="1" type="ORF">PGRI_010090</name>
</gene>
<comment type="caution">
    <text evidence="1">The sequence shown here is derived from an EMBL/GenBank/DDBJ whole genome shotgun (WGS) entry which is preliminary data.</text>
</comment>
<dbReference type="AlphaFoldDB" id="A0A135LYA7"/>
<reference evidence="1 2" key="1">
    <citation type="journal article" date="2016" name="BMC Genomics">
        <title>Genome sequencing and secondary metabolism of the postharvest pathogen Penicillium griseofulvum.</title>
        <authorList>
            <person name="Banani H."/>
            <person name="Marcet-Houben M."/>
            <person name="Ballester A.R."/>
            <person name="Abbruscato P."/>
            <person name="Gonzalez-Candelas L."/>
            <person name="Gabaldon T."/>
            <person name="Spadaro D."/>
        </authorList>
    </citation>
    <scope>NUCLEOTIDE SEQUENCE [LARGE SCALE GENOMIC DNA]</scope>
    <source>
        <strain evidence="1 2">PG3</strain>
    </source>
</reference>
<dbReference type="GeneID" id="63704022"/>